<keyword evidence="11" id="KW-1185">Reference proteome</keyword>
<feature type="compositionally biased region" description="Low complexity" evidence="7">
    <location>
        <begin position="255"/>
        <end position="277"/>
    </location>
</feature>
<evidence type="ECO:0000259" key="9">
    <source>
        <dbReference type="PROSITE" id="PS51338"/>
    </source>
</evidence>
<evidence type="ECO:0000313" key="10">
    <source>
        <dbReference type="EMBL" id="KAI1894198.1"/>
    </source>
</evidence>
<dbReference type="Gene3D" id="1.20.1270.60">
    <property type="entry name" value="Arfaptin homology (AH) domain/BAR domain"/>
    <property type="match status" value="1"/>
</dbReference>
<name>A0A8T3DGV6_9TELE</name>
<evidence type="ECO:0000256" key="5">
    <source>
        <dbReference type="ARBA" id="ARBA00023203"/>
    </source>
</evidence>
<dbReference type="Proteomes" id="UP000829720">
    <property type="component" value="Unassembled WGS sequence"/>
</dbReference>
<dbReference type="OrthoDB" id="10061327at2759"/>
<feature type="region of interest" description="Disordered" evidence="7">
    <location>
        <begin position="141"/>
        <end position="162"/>
    </location>
</feature>
<feature type="compositionally biased region" description="Low complexity" evidence="7">
    <location>
        <begin position="315"/>
        <end position="334"/>
    </location>
</feature>
<dbReference type="PROSITE" id="PS51338">
    <property type="entry name" value="IMD"/>
    <property type="match status" value="1"/>
</dbReference>
<dbReference type="GO" id="GO:0009898">
    <property type="term" value="C:cytoplasmic side of plasma membrane"/>
    <property type="evidence" value="ECO:0007669"/>
    <property type="project" value="TreeGrafter"/>
</dbReference>
<dbReference type="GO" id="GO:0003779">
    <property type="term" value="F:actin binding"/>
    <property type="evidence" value="ECO:0007669"/>
    <property type="project" value="UniProtKB-KW"/>
</dbReference>
<keyword evidence="4" id="KW-0175">Coiled coil</keyword>
<feature type="region of interest" description="Disordered" evidence="7">
    <location>
        <begin position="442"/>
        <end position="474"/>
    </location>
</feature>
<evidence type="ECO:0000256" key="6">
    <source>
        <dbReference type="ARBA" id="ARBA00061293"/>
    </source>
</evidence>
<dbReference type="PANTHER" id="PTHR15708">
    <property type="entry name" value="ACTIN BUNDLING/MISSING IN METASTASIS-RELATED"/>
    <property type="match status" value="1"/>
</dbReference>
<proteinExistence type="inferred from homology"/>
<evidence type="ECO:0000256" key="1">
    <source>
        <dbReference type="ARBA" id="ARBA00004496"/>
    </source>
</evidence>
<dbReference type="EMBL" id="JAERUA010000010">
    <property type="protein sequence ID" value="KAI1894198.1"/>
    <property type="molecule type" value="Genomic_DNA"/>
</dbReference>
<feature type="region of interest" description="Disordered" evidence="7">
    <location>
        <begin position="606"/>
        <end position="631"/>
    </location>
</feature>
<evidence type="ECO:0000256" key="7">
    <source>
        <dbReference type="SAM" id="MobiDB-lite"/>
    </source>
</evidence>
<protein>
    <submittedName>
        <fullName evidence="10">Uncharacterized protein</fullName>
    </submittedName>
</protein>
<comment type="caution">
    <text evidence="10">The sequence shown here is derived from an EMBL/GenBank/DDBJ whole genome shotgun (WGS) entry which is preliminary data.</text>
</comment>
<dbReference type="GO" id="GO:0034334">
    <property type="term" value="P:adherens junction maintenance"/>
    <property type="evidence" value="ECO:0007669"/>
    <property type="project" value="TreeGrafter"/>
</dbReference>
<keyword evidence="5" id="KW-0009">Actin-binding</keyword>
<accession>A0A8T3DGV6</accession>
<feature type="region of interest" description="Disordered" evidence="7">
    <location>
        <begin position="255"/>
        <end position="392"/>
    </location>
</feature>
<evidence type="ECO:0000259" key="8">
    <source>
        <dbReference type="PROSITE" id="PS51082"/>
    </source>
</evidence>
<dbReference type="InterPro" id="IPR003124">
    <property type="entry name" value="WH2_dom"/>
</dbReference>
<evidence type="ECO:0000313" key="11">
    <source>
        <dbReference type="Proteomes" id="UP000829720"/>
    </source>
</evidence>
<dbReference type="InterPro" id="IPR027267">
    <property type="entry name" value="AH/BAR_dom_sf"/>
</dbReference>
<dbReference type="GO" id="GO:0005737">
    <property type="term" value="C:cytoplasm"/>
    <property type="evidence" value="ECO:0007669"/>
    <property type="project" value="UniProtKB-SubCell"/>
</dbReference>
<feature type="compositionally biased region" description="Polar residues" evidence="7">
    <location>
        <begin position="335"/>
        <end position="349"/>
    </location>
</feature>
<evidence type="ECO:0000256" key="3">
    <source>
        <dbReference type="ARBA" id="ARBA00022553"/>
    </source>
</evidence>
<organism evidence="10 11">
    <name type="scientific">Albula goreensis</name>
    <dbReference type="NCBI Taxonomy" id="1534307"/>
    <lineage>
        <taxon>Eukaryota</taxon>
        <taxon>Metazoa</taxon>
        <taxon>Chordata</taxon>
        <taxon>Craniata</taxon>
        <taxon>Vertebrata</taxon>
        <taxon>Euteleostomi</taxon>
        <taxon>Actinopterygii</taxon>
        <taxon>Neopterygii</taxon>
        <taxon>Teleostei</taxon>
        <taxon>Albuliformes</taxon>
        <taxon>Albulidae</taxon>
        <taxon>Albula</taxon>
    </lineage>
</organism>
<reference evidence="10" key="1">
    <citation type="submission" date="2021-01" db="EMBL/GenBank/DDBJ databases">
        <authorList>
            <person name="Zahm M."/>
            <person name="Roques C."/>
            <person name="Cabau C."/>
            <person name="Klopp C."/>
            <person name="Donnadieu C."/>
            <person name="Jouanno E."/>
            <person name="Lampietro C."/>
            <person name="Louis A."/>
            <person name="Herpin A."/>
            <person name="Echchiki A."/>
            <person name="Berthelot C."/>
            <person name="Parey E."/>
            <person name="Roest-Crollius H."/>
            <person name="Braasch I."/>
            <person name="Postlethwait J."/>
            <person name="Bobe J."/>
            <person name="Montfort J."/>
            <person name="Bouchez O."/>
            <person name="Begum T."/>
            <person name="Mejri S."/>
            <person name="Adams A."/>
            <person name="Chen W.-J."/>
            <person name="Guiguen Y."/>
        </authorList>
    </citation>
    <scope>NUCLEOTIDE SEQUENCE</scope>
    <source>
        <tissue evidence="10">Blood</tissue>
    </source>
</reference>
<feature type="domain" description="IMD" evidence="9">
    <location>
        <begin position="1"/>
        <end position="250"/>
    </location>
</feature>
<sequence>MEAVIEKECSALGGLFQSVISDMKSSYPIWEDFISKAGKLQSQLRTTVAAAAAFLDAFQKVADLATSTRGGTRDIGSALTRMCMRHRSIEAKLRQLSVAFIDCLINPLQEQMEEWKRGANTLDKDHAKEYKKARQEIKKKSSDTLKLQKKAKKGRGDIQPQLDSAMQDVNDKYLLLEETEKQAVRRALIEERSRFCAFVSMLRPVVDEEISMLGEITHLQTIADDLKALTMDPHKLPAASEQVIVDLKGSDYSWSYQTPPSSPSSTMSRKSSMCSSTLPPPVSSRLPSISSHDSGFISQEAFQSKSPSPMPPETAPQQTPPSSASSDASETCQSVSECGSPTSAGSASTMGGALASAEKSRRTLLEQAQGGPTPSSLPPSSSSSSSSSSSRAWSRPASALLPDFPHYCTLGPGMFPSSRVPSWKDWAKPGPYDQPMVNTLRRSKEKREVVDADASATATATSLATPPGDDPQRTRNMPMCAMPRGEEVEAHEELALALSRGLQLDMQRSSRDSLQCSSGYSTQTTTPCCSEDTIPSQVSDYDYFSVSGDQEVDQQDFDKSSTIPRNSDISQSYRKMFQAKRPASTAGLPSNAGPIIVTPGVATIRRTPSTKPSVRRATMGGAPIPIRTPVIPVKTPTVPGCVAFSAGGRADESEDPMSPDSPTAGEDGDPAGVLPVASWSGQASTNPPTLPPHLLGATDYNTGALEDPGAPFDTHDSQGDNMLLAIRRGVRLKRTMTNDRSAPRIA</sequence>
<feature type="domain" description="WH2" evidence="8">
    <location>
        <begin position="718"/>
        <end position="735"/>
    </location>
</feature>
<comment type="subcellular location">
    <subcellularLocation>
        <location evidence="1">Cytoplasm</location>
    </subcellularLocation>
</comment>
<dbReference type="GO" id="GO:0015629">
    <property type="term" value="C:actin cytoskeleton"/>
    <property type="evidence" value="ECO:0007669"/>
    <property type="project" value="TreeGrafter"/>
</dbReference>
<dbReference type="PANTHER" id="PTHR15708:SF10">
    <property type="entry name" value="PROTEIN MTSS 1"/>
    <property type="match status" value="1"/>
</dbReference>
<dbReference type="AlphaFoldDB" id="A0A8T3DGV6"/>
<evidence type="ECO:0000256" key="4">
    <source>
        <dbReference type="ARBA" id="ARBA00023054"/>
    </source>
</evidence>
<dbReference type="Pfam" id="PF02205">
    <property type="entry name" value="WH2"/>
    <property type="match status" value="1"/>
</dbReference>
<dbReference type="GO" id="GO:0005543">
    <property type="term" value="F:phospholipid binding"/>
    <property type="evidence" value="ECO:0007669"/>
    <property type="project" value="TreeGrafter"/>
</dbReference>
<feature type="compositionally biased region" description="Low complexity" evidence="7">
    <location>
        <begin position="378"/>
        <end position="392"/>
    </location>
</feature>
<dbReference type="GO" id="GO:0032233">
    <property type="term" value="P:positive regulation of actin filament bundle assembly"/>
    <property type="evidence" value="ECO:0007669"/>
    <property type="project" value="TreeGrafter"/>
</dbReference>
<dbReference type="CDD" id="cd07643">
    <property type="entry name" value="I-BAR_IMD_MIM"/>
    <property type="match status" value="1"/>
</dbReference>
<dbReference type="GO" id="GO:0007009">
    <property type="term" value="P:plasma membrane organization"/>
    <property type="evidence" value="ECO:0007669"/>
    <property type="project" value="InterPro"/>
</dbReference>
<feature type="compositionally biased region" description="Low complexity" evidence="7">
    <location>
        <begin position="452"/>
        <end position="465"/>
    </location>
</feature>
<feature type="compositionally biased region" description="Polar residues" evidence="7">
    <location>
        <begin position="285"/>
        <end position="307"/>
    </location>
</feature>
<keyword evidence="2" id="KW-0963">Cytoplasm</keyword>
<feature type="region of interest" description="Disordered" evidence="7">
    <location>
        <begin position="644"/>
        <end position="718"/>
    </location>
</feature>
<comment type="similarity">
    <text evidence="6">Belongs to the MTSS family.</text>
</comment>
<dbReference type="SUPFAM" id="SSF103657">
    <property type="entry name" value="BAR/IMD domain-like"/>
    <property type="match status" value="1"/>
</dbReference>
<dbReference type="PROSITE" id="PS51082">
    <property type="entry name" value="WH2"/>
    <property type="match status" value="1"/>
</dbReference>
<dbReference type="InterPro" id="IPR030127">
    <property type="entry name" value="MTSS1/MTSS2"/>
</dbReference>
<evidence type="ECO:0000256" key="2">
    <source>
        <dbReference type="ARBA" id="ARBA00022490"/>
    </source>
</evidence>
<dbReference type="InterPro" id="IPR013606">
    <property type="entry name" value="I-BAR_dom"/>
</dbReference>
<gene>
    <name evidence="10" type="ORF">AGOR_G00113360</name>
</gene>
<keyword evidence="3" id="KW-0597">Phosphoprotein</keyword>
<dbReference type="CDD" id="cd22060">
    <property type="entry name" value="WH2_MTSS1"/>
    <property type="match status" value="1"/>
</dbReference>
<dbReference type="FunFam" id="1.20.1270.60:FF:000010">
    <property type="entry name" value="Metastasis suppressor 1, isoform CRA_e"/>
    <property type="match status" value="1"/>
</dbReference>
<dbReference type="Pfam" id="PF08397">
    <property type="entry name" value="IMD"/>
    <property type="match status" value="1"/>
</dbReference>